<dbReference type="EMBL" id="CP081294">
    <property type="protein sequence ID" value="QZD94929.1"/>
    <property type="molecule type" value="Genomic_DNA"/>
</dbReference>
<reference evidence="2 3" key="1">
    <citation type="submission" date="2021-08" db="EMBL/GenBank/DDBJ databases">
        <title>Comparative Genomics Analysis of the Genus Qipengyuania Reveals Extensive Genetic Diversity and Metabolic Versatility, Including the Description of Fifteen Novel Species.</title>
        <authorList>
            <person name="Liu Y."/>
        </authorList>
    </citation>
    <scope>NUCLEOTIDE SEQUENCE [LARGE SCALE GENOMIC DNA]</scope>
    <source>
        <strain evidence="2 3">1NDH1</strain>
    </source>
</reference>
<evidence type="ECO:0000313" key="3">
    <source>
        <dbReference type="Proteomes" id="UP000824321"/>
    </source>
</evidence>
<keyword evidence="3" id="KW-1185">Reference proteome</keyword>
<dbReference type="PANTHER" id="PTHR36451">
    <property type="entry name" value="PAPS-DEPENDENT SULFOTRANSFERASE STF3"/>
    <property type="match status" value="1"/>
</dbReference>
<feature type="compositionally biased region" description="Basic and acidic residues" evidence="1">
    <location>
        <begin position="371"/>
        <end position="385"/>
    </location>
</feature>
<sequence length="396" mass="44068">MNPARPHPFTRSRFASWLDSLLETVWEKGWQDKPEFDPEYLWSIGSRGYESQDETSIRDEEDVADFRLRLEVLCRSLREEAQLNALGHTMAYGQITSAIRKRHALGKLWREQPELAQTEIAPPIVVLGQMRSGTTRVQRLLAADPRFCGTRFCNSQDPIPASPDLRPVKARAALAIAHAVNPWLEAMHPFGATRADEEIGWLAAALSPAAFEAQWRIPSFVAFSEARDAAPIYREFARILRTDAASMGNADRPRVLKCPQFAEDMPALTAALPQARVIACERDSESVLASSVSMVASQMAFQSDLADIAALEAEWRRKMDLRAWRISAFSANPGAVAATVHFETLNEDPIAALADAYRALGKEFAPQARSAAEDELQRASRDSHGQHSRQLENFAS</sequence>
<dbReference type="PANTHER" id="PTHR36451:SF1">
    <property type="entry name" value="OMEGA-HYDROXY-BETA-DIHYDROMENAQUINONE-9 SULFOTRANSFERASE STF3"/>
    <property type="match status" value="1"/>
</dbReference>
<name>A0ABX9A1C0_9SPHN</name>
<evidence type="ECO:0000313" key="2">
    <source>
        <dbReference type="EMBL" id="QZD94929.1"/>
    </source>
</evidence>
<dbReference type="RefSeq" id="WP_221430672.1">
    <property type="nucleotide sequence ID" value="NZ_CP081294.1"/>
</dbReference>
<dbReference type="InterPro" id="IPR052736">
    <property type="entry name" value="Stf3_sulfotransferase"/>
</dbReference>
<organism evidence="2 3">
    <name type="scientific">Qipengyuania gelatinilytica</name>
    <dbReference type="NCBI Taxonomy" id="2867231"/>
    <lineage>
        <taxon>Bacteria</taxon>
        <taxon>Pseudomonadati</taxon>
        <taxon>Pseudomonadota</taxon>
        <taxon>Alphaproteobacteria</taxon>
        <taxon>Sphingomonadales</taxon>
        <taxon>Erythrobacteraceae</taxon>
        <taxon>Qipengyuania</taxon>
    </lineage>
</organism>
<dbReference type="Gene3D" id="3.40.50.300">
    <property type="entry name" value="P-loop containing nucleotide triphosphate hydrolases"/>
    <property type="match status" value="1"/>
</dbReference>
<dbReference type="Proteomes" id="UP000824321">
    <property type="component" value="Chromosome"/>
</dbReference>
<dbReference type="InterPro" id="IPR027417">
    <property type="entry name" value="P-loop_NTPase"/>
</dbReference>
<feature type="region of interest" description="Disordered" evidence="1">
    <location>
        <begin position="369"/>
        <end position="396"/>
    </location>
</feature>
<dbReference type="SUPFAM" id="SSF52540">
    <property type="entry name" value="P-loop containing nucleoside triphosphate hydrolases"/>
    <property type="match status" value="1"/>
</dbReference>
<accession>A0ABX9A1C0</accession>
<protein>
    <submittedName>
        <fullName evidence="2">Sulfotransferase</fullName>
    </submittedName>
</protein>
<dbReference type="Pfam" id="PF13469">
    <property type="entry name" value="Sulfotransfer_3"/>
    <property type="match status" value="1"/>
</dbReference>
<proteinExistence type="predicted"/>
<evidence type="ECO:0000256" key="1">
    <source>
        <dbReference type="SAM" id="MobiDB-lite"/>
    </source>
</evidence>
<gene>
    <name evidence="2" type="ORF">K3136_12740</name>
</gene>